<protein>
    <recommendedName>
        <fullName evidence="5">Nickel/cobalt transporter regulator</fullName>
    </recommendedName>
</protein>
<proteinExistence type="predicted"/>
<dbReference type="EMBL" id="JACHDZ010000007">
    <property type="protein sequence ID" value="MBB5345893.1"/>
    <property type="molecule type" value="Genomic_DNA"/>
</dbReference>
<accession>A0A7W8JAW1</accession>
<gene>
    <name evidence="3" type="ORF">HDF10_003894</name>
</gene>
<comment type="caution">
    <text evidence="3">The sequence shown here is derived from an EMBL/GenBank/DDBJ whole genome shotgun (WGS) entry which is preliminary data.</text>
</comment>
<feature type="signal peptide" evidence="2">
    <location>
        <begin position="1"/>
        <end position="21"/>
    </location>
</feature>
<dbReference type="AlphaFoldDB" id="A0A7W8JAW1"/>
<feature type="compositionally biased region" description="Gly residues" evidence="1">
    <location>
        <begin position="33"/>
        <end position="81"/>
    </location>
</feature>
<feature type="compositionally biased region" description="Pro residues" evidence="1">
    <location>
        <begin position="84"/>
        <end position="112"/>
    </location>
</feature>
<feature type="region of interest" description="Disordered" evidence="1">
    <location>
        <begin position="26"/>
        <end position="126"/>
    </location>
</feature>
<evidence type="ECO:0000313" key="3">
    <source>
        <dbReference type="EMBL" id="MBB5345893.1"/>
    </source>
</evidence>
<keyword evidence="2" id="KW-0732">Signal</keyword>
<feature type="chain" id="PRO_5031556553" description="Nickel/cobalt transporter regulator" evidence="2">
    <location>
        <begin position="22"/>
        <end position="216"/>
    </location>
</feature>
<feature type="compositionally biased region" description="Low complexity" evidence="1">
    <location>
        <begin position="113"/>
        <end position="124"/>
    </location>
</feature>
<sequence>MLSRRTLFGLLVLFAFSISYAAVPQAPQTRPAPGGGQSGGGRPPGGGGNTRPPGGGNPGGGRPPGGGNTRPPGGGNPGGGNNNRPPPRPNPSRPPPRPNPSRPNPGRPPSGRPPQWGRPPQQRPSYSFRRNDWRYLHNYYRRNLGYINLATRPRFVIGGFFPYAHIPYITPLPPNVYGYLPPPPPGYNMGYYDGYVVVYDPVTYFIANVIDLLQQQ</sequence>
<organism evidence="3 4">
    <name type="scientific">Tunturiibacter lichenicola</name>
    <dbReference type="NCBI Taxonomy" id="2051959"/>
    <lineage>
        <taxon>Bacteria</taxon>
        <taxon>Pseudomonadati</taxon>
        <taxon>Acidobacteriota</taxon>
        <taxon>Terriglobia</taxon>
        <taxon>Terriglobales</taxon>
        <taxon>Acidobacteriaceae</taxon>
        <taxon>Tunturiibacter</taxon>
    </lineage>
</organism>
<evidence type="ECO:0008006" key="5">
    <source>
        <dbReference type="Google" id="ProtNLM"/>
    </source>
</evidence>
<evidence type="ECO:0000313" key="4">
    <source>
        <dbReference type="Proteomes" id="UP000569092"/>
    </source>
</evidence>
<name>A0A7W8JAW1_9BACT</name>
<evidence type="ECO:0000256" key="2">
    <source>
        <dbReference type="SAM" id="SignalP"/>
    </source>
</evidence>
<dbReference type="Proteomes" id="UP000569092">
    <property type="component" value="Unassembled WGS sequence"/>
</dbReference>
<evidence type="ECO:0000256" key="1">
    <source>
        <dbReference type="SAM" id="MobiDB-lite"/>
    </source>
</evidence>
<reference evidence="3 4" key="1">
    <citation type="submission" date="2020-08" db="EMBL/GenBank/DDBJ databases">
        <title>Genomic Encyclopedia of Type Strains, Phase IV (KMG-V): Genome sequencing to study the core and pangenomes of soil and plant-associated prokaryotes.</title>
        <authorList>
            <person name="Whitman W."/>
        </authorList>
    </citation>
    <scope>NUCLEOTIDE SEQUENCE [LARGE SCALE GENOMIC DNA]</scope>
    <source>
        <strain evidence="3 4">M8US30</strain>
    </source>
</reference>